<keyword evidence="7 9" id="KW-0472">Membrane</keyword>
<proteinExistence type="predicted"/>
<evidence type="ECO:0000256" key="7">
    <source>
        <dbReference type="ARBA" id="ARBA00023136"/>
    </source>
</evidence>
<evidence type="ECO:0000256" key="6">
    <source>
        <dbReference type="ARBA" id="ARBA00023118"/>
    </source>
</evidence>
<dbReference type="SMART" id="SM00471">
    <property type="entry name" value="HDc"/>
    <property type="match status" value="1"/>
</dbReference>
<dbReference type="RefSeq" id="WP_264434714.1">
    <property type="nucleotide sequence ID" value="NZ_CP081495.1"/>
</dbReference>
<accession>A0ABY6M118</accession>
<reference evidence="11" key="1">
    <citation type="submission" date="2021-08" db="EMBL/GenBank/DDBJ databases">
        <title>Flavobacterium sp. strain CC-SYL302.</title>
        <authorList>
            <person name="Lin S.-Y."/>
            <person name="Lee T.-H."/>
            <person name="Young C.-C."/>
        </authorList>
    </citation>
    <scope>NUCLEOTIDE SEQUENCE</scope>
    <source>
        <strain evidence="11">CC-SYL302</strain>
    </source>
</reference>
<keyword evidence="3 9" id="KW-0812">Transmembrane</keyword>
<sequence length="396" mass="44977">MNYQEIIANIAQYVQDVFAKNQDETLVYHNINHTLNVVQAAEQIGNHYQLNETDFFVLRAASWFHDIGYYFGGKNNHEQVSAEKAASYLTNLNVSTNLITQVSNCIKATKMPQQPNNLLEQIICDADLFHLGTDEFSICNKLVRDENTALSAFTPTKKEWHKCSIAFLAGHQYHTDYCKQLLNAKKQQNIEKLIAKLDDKPKEKTAADKPKEKNTTDKSNKETARGVETLFRVTSTNNQRLSDMADNKAQILITVNSIILSVIISLLLRKLDNNTYLIVPTFLILIVSVVTMVVSILATRPSIPPGVFSQKDIEAKKVNLLFFGNFYKMTRDEYADGMWKVMEDRTFLYGTLIDDVYSQGVVLGRKYKLLRLAYNIFMYGIIVSVIGFVISVISVQ</sequence>
<keyword evidence="4" id="KW-0547">Nucleotide-binding</keyword>
<dbReference type="PANTHER" id="PTHR21174">
    <property type="match status" value="1"/>
</dbReference>
<dbReference type="InterPro" id="IPR003607">
    <property type="entry name" value="HD/PDEase_dom"/>
</dbReference>
<dbReference type="SUPFAM" id="SSF109604">
    <property type="entry name" value="HD-domain/PDEase-like"/>
    <property type="match status" value="1"/>
</dbReference>
<feature type="transmembrane region" description="Helical" evidence="9">
    <location>
        <begin position="249"/>
        <end position="268"/>
    </location>
</feature>
<protein>
    <submittedName>
        <fullName evidence="11">DUF5706 domain-containing protein</fullName>
    </submittedName>
</protein>
<evidence type="ECO:0000256" key="3">
    <source>
        <dbReference type="ARBA" id="ARBA00022692"/>
    </source>
</evidence>
<evidence type="ECO:0000256" key="9">
    <source>
        <dbReference type="SAM" id="Phobius"/>
    </source>
</evidence>
<feature type="transmembrane region" description="Helical" evidence="9">
    <location>
        <begin position="275"/>
        <end position="298"/>
    </location>
</feature>
<dbReference type="CDD" id="cd00077">
    <property type="entry name" value="HDc"/>
    <property type="match status" value="1"/>
</dbReference>
<dbReference type="Gene3D" id="1.10.3210.10">
    <property type="entry name" value="Hypothetical protein af1432"/>
    <property type="match status" value="1"/>
</dbReference>
<dbReference type="EMBL" id="CP081495">
    <property type="protein sequence ID" value="UYW02216.1"/>
    <property type="molecule type" value="Genomic_DNA"/>
</dbReference>
<keyword evidence="5 9" id="KW-1133">Transmembrane helix</keyword>
<evidence type="ECO:0000256" key="1">
    <source>
        <dbReference type="ARBA" id="ARBA00004236"/>
    </source>
</evidence>
<gene>
    <name evidence="11" type="ORF">K5I29_04750</name>
</gene>
<dbReference type="Pfam" id="PF18967">
    <property type="entry name" value="PycTM"/>
    <property type="match status" value="1"/>
</dbReference>
<comment type="subcellular location">
    <subcellularLocation>
        <location evidence="1">Cell membrane</location>
    </subcellularLocation>
</comment>
<organism evidence="11 12">
    <name type="scientific">Flavobacterium agricola</name>
    <dbReference type="NCBI Taxonomy" id="2870839"/>
    <lineage>
        <taxon>Bacteria</taxon>
        <taxon>Pseudomonadati</taxon>
        <taxon>Bacteroidota</taxon>
        <taxon>Flavobacteriia</taxon>
        <taxon>Flavobacteriales</taxon>
        <taxon>Flavobacteriaceae</taxon>
        <taxon>Flavobacterium</taxon>
    </lineage>
</organism>
<evidence type="ECO:0000313" key="11">
    <source>
        <dbReference type="EMBL" id="UYW02216.1"/>
    </source>
</evidence>
<evidence type="ECO:0000256" key="5">
    <source>
        <dbReference type="ARBA" id="ARBA00022989"/>
    </source>
</evidence>
<dbReference type="Proteomes" id="UP001163328">
    <property type="component" value="Chromosome"/>
</dbReference>
<name>A0ABY6M118_9FLAO</name>
<dbReference type="InterPro" id="IPR006674">
    <property type="entry name" value="HD_domain"/>
</dbReference>
<keyword evidence="6" id="KW-0051">Antiviral defense</keyword>
<evidence type="ECO:0000256" key="2">
    <source>
        <dbReference type="ARBA" id="ARBA00022475"/>
    </source>
</evidence>
<keyword evidence="12" id="KW-1185">Reference proteome</keyword>
<evidence type="ECO:0000256" key="8">
    <source>
        <dbReference type="SAM" id="MobiDB-lite"/>
    </source>
</evidence>
<keyword evidence="2" id="KW-1003">Cell membrane</keyword>
<evidence type="ECO:0000256" key="4">
    <source>
        <dbReference type="ARBA" id="ARBA00022741"/>
    </source>
</evidence>
<dbReference type="InterPro" id="IPR043760">
    <property type="entry name" value="PycTM_dom"/>
</dbReference>
<evidence type="ECO:0000313" key="12">
    <source>
        <dbReference type="Proteomes" id="UP001163328"/>
    </source>
</evidence>
<feature type="domain" description="HD/PDEase" evidence="10">
    <location>
        <begin position="26"/>
        <end position="141"/>
    </location>
</feature>
<dbReference type="Pfam" id="PF01966">
    <property type="entry name" value="HD"/>
    <property type="match status" value="1"/>
</dbReference>
<feature type="region of interest" description="Disordered" evidence="8">
    <location>
        <begin position="201"/>
        <end position="222"/>
    </location>
</feature>
<dbReference type="InterPro" id="IPR009218">
    <property type="entry name" value="HD_phosphohydro"/>
</dbReference>
<dbReference type="PANTHER" id="PTHR21174:SF0">
    <property type="entry name" value="HD PHOSPHOHYDROLASE FAMILY PROTEIN-RELATED"/>
    <property type="match status" value="1"/>
</dbReference>
<evidence type="ECO:0000259" key="10">
    <source>
        <dbReference type="SMART" id="SM00471"/>
    </source>
</evidence>
<feature type="transmembrane region" description="Helical" evidence="9">
    <location>
        <begin position="376"/>
        <end position="395"/>
    </location>
</feature>